<keyword evidence="10" id="KW-1185">Reference proteome</keyword>
<dbReference type="GO" id="GO:0005524">
    <property type="term" value="F:ATP binding"/>
    <property type="evidence" value="ECO:0007669"/>
    <property type="project" value="UniProtKB-KW"/>
</dbReference>
<evidence type="ECO:0000256" key="6">
    <source>
        <dbReference type="ARBA" id="ARBA00023146"/>
    </source>
</evidence>
<dbReference type="PRINTS" id="PR00987">
    <property type="entry name" value="TRNASYNTHGLU"/>
</dbReference>
<dbReference type="OrthoDB" id="9807503at2"/>
<evidence type="ECO:0000256" key="3">
    <source>
        <dbReference type="ARBA" id="ARBA00022741"/>
    </source>
</evidence>
<dbReference type="PROSITE" id="PS00178">
    <property type="entry name" value="AA_TRNA_LIGASE_I"/>
    <property type="match status" value="1"/>
</dbReference>
<evidence type="ECO:0000256" key="7">
    <source>
        <dbReference type="RuleBase" id="RU363037"/>
    </source>
</evidence>
<dbReference type="PANTHER" id="PTHR43311">
    <property type="entry name" value="GLUTAMATE--TRNA LIGASE"/>
    <property type="match status" value="1"/>
</dbReference>
<evidence type="ECO:0000256" key="4">
    <source>
        <dbReference type="ARBA" id="ARBA00022833"/>
    </source>
</evidence>
<organism evidence="9 10">
    <name type="scientific">Rhodovulum marinum</name>
    <dbReference type="NCBI Taxonomy" id="320662"/>
    <lineage>
        <taxon>Bacteria</taxon>
        <taxon>Pseudomonadati</taxon>
        <taxon>Pseudomonadota</taxon>
        <taxon>Alphaproteobacteria</taxon>
        <taxon>Rhodobacterales</taxon>
        <taxon>Paracoccaceae</taxon>
        <taxon>Rhodovulum</taxon>
    </lineage>
</organism>
<name>A0A4R2Q0A6_9RHOB</name>
<dbReference type="InterPro" id="IPR001412">
    <property type="entry name" value="aa-tRNA-synth_I_CS"/>
</dbReference>
<dbReference type="GO" id="GO:0004818">
    <property type="term" value="F:glutamate-tRNA ligase activity"/>
    <property type="evidence" value="ECO:0007669"/>
    <property type="project" value="TreeGrafter"/>
</dbReference>
<keyword evidence="6 7" id="KW-0030">Aminoacyl-tRNA synthetase</keyword>
<accession>A0A4R2Q0A6</accession>
<dbReference type="GO" id="GO:0006424">
    <property type="term" value="P:glutamyl-tRNA aminoacylation"/>
    <property type="evidence" value="ECO:0007669"/>
    <property type="project" value="TreeGrafter"/>
</dbReference>
<keyword evidence="3 7" id="KW-0547">Nucleotide-binding</keyword>
<comment type="caution">
    <text evidence="9">The sequence shown here is derived from an EMBL/GenBank/DDBJ whole genome shotgun (WGS) entry which is preliminary data.</text>
</comment>
<keyword evidence="7" id="KW-0648">Protein biosynthesis</keyword>
<evidence type="ECO:0000313" key="10">
    <source>
        <dbReference type="Proteomes" id="UP000294835"/>
    </source>
</evidence>
<dbReference type="RefSeq" id="WP_132462223.1">
    <property type="nucleotide sequence ID" value="NZ_SLXP01000006.1"/>
</dbReference>
<feature type="domain" description="Glutamyl/glutaminyl-tRNA synthetase class Ib catalytic" evidence="8">
    <location>
        <begin position="7"/>
        <end position="110"/>
    </location>
</feature>
<protein>
    <submittedName>
        <fullName evidence="9">Glutamyl-Q tRNA(Asp) synthetase</fullName>
    </submittedName>
</protein>
<reference evidence="9 10" key="1">
    <citation type="submission" date="2019-03" db="EMBL/GenBank/DDBJ databases">
        <title>Genomic Encyclopedia of Type Strains, Phase IV (KMG-IV): sequencing the most valuable type-strain genomes for metagenomic binning, comparative biology and taxonomic classification.</title>
        <authorList>
            <person name="Goeker M."/>
        </authorList>
    </citation>
    <scope>NUCLEOTIDE SEQUENCE [LARGE SCALE GENOMIC DNA]</scope>
    <source>
        <strain evidence="9 10">DSM 18063</strain>
    </source>
</reference>
<comment type="similarity">
    <text evidence="7">Belongs to the class-I aminoacyl-tRNA synthetase family.</text>
</comment>
<evidence type="ECO:0000256" key="5">
    <source>
        <dbReference type="ARBA" id="ARBA00022840"/>
    </source>
</evidence>
<dbReference type="PANTHER" id="PTHR43311:SF1">
    <property type="entry name" value="GLUTAMYL-Q TRNA(ASP) SYNTHETASE"/>
    <property type="match status" value="1"/>
</dbReference>
<dbReference type="InterPro" id="IPR049940">
    <property type="entry name" value="GluQ/Sye"/>
</dbReference>
<dbReference type="InterPro" id="IPR014729">
    <property type="entry name" value="Rossmann-like_a/b/a_fold"/>
</dbReference>
<feature type="domain" description="Glutamyl/glutaminyl-tRNA synthetase class Ib catalytic" evidence="8">
    <location>
        <begin position="185"/>
        <end position="281"/>
    </location>
</feature>
<dbReference type="GO" id="GO:0005829">
    <property type="term" value="C:cytosol"/>
    <property type="evidence" value="ECO:0007669"/>
    <property type="project" value="TreeGrafter"/>
</dbReference>
<sequence length="291" mass="31775">MAEPRARTRFAPSPTGPLHLGHAFSALTAFERARAVGGEMLLRIEDIDTARCKPEWEAMILDDLAWLGLDWSRPVLRQSTRLPAYGAALDRLAEMGLVYPCRCRRSDIRAALSAPQAGAPVLGPDGLVYPGTCRGRPMAEAGPEDAIRLDMARALARLDALPAFTETGPAHEGRHHLSEAALIHEVGDVVLARRDIGTSYHIAVVVDDAFQRITEVVRGEDLFEVTPINIILQDLLGLSSPTYHHHRLITDDTGKRLAKRDDARAIARYREEGATPADIRALVGLSPARAP</sequence>
<dbReference type="Pfam" id="PF00749">
    <property type="entry name" value="tRNA-synt_1c"/>
    <property type="match status" value="2"/>
</dbReference>
<evidence type="ECO:0000259" key="8">
    <source>
        <dbReference type="Pfam" id="PF00749"/>
    </source>
</evidence>
<dbReference type="InterPro" id="IPR020058">
    <property type="entry name" value="Glu/Gln-tRNA-synth_Ib_cat-dom"/>
</dbReference>
<evidence type="ECO:0000256" key="2">
    <source>
        <dbReference type="ARBA" id="ARBA00022723"/>
    </source>
</evidence>
<keyword evidence="5 7" id="KW-0067">ATP-binding</keyword>
<dbReference type="NCBIfam" id="NF004315">
    <property type="entry name" value="PRK05710.1-4"/>
    <property type="match status" value="1"/>
</dbReference>
<proteinExistence type="inferred from homology"/>
<evidence type="ECO:0000313" key="9">
    <source>
        <dbReference type="EMBL" id="TCP40958.1"/>
    </source>
</evidence>
<evidence type="ECO:0000256" key="1">
    <source>
        <dbReference type="ARBA" id="ARBA00022598"/>
    </source>
</evidence>
<dbReference type="InterPro" id="IPR000924">
    <property type="entry name" value="Glu/Gln-tRNA-synth"/>
</dbReference>
<dbReference type="SUPFAM" id="SSF52374">
    <property type="entry name" value="Nucleotidylyl transferase"/>
    <property type="match status" value="1"/>
</dbReference>
<dbReference type="EMBL" id="SLXP01000006">
    <property type="protein sequence ID" value="TCP40958.1"/>
    <property type="molecule type" value="Genomic_DNA"/>
</dbReference>
<keyword evidence="1 7" id="KW-0436">Ligase</keyword>
<dbReference type="Proteomes" id="UP000294835">
    <property type="component" value="Unassembled WGS sequence"/>
</dbReference>
<gene>
    <name evidence="9" type="ORF">EV662_106174</name>
</gene>
<keyword evidence="2" id="KW-0479">Metal-binding</keyword>
<dbReference type="AlphaFoldDB" id="A0A4R2Q0A6"/>
<keyword evidence="4" id="KW-0862">Zinc</keyword>
<dbReference type="Gene3D" id="3.40.50.620">
    <property type="entry name" value="HUPs"/>
    <property type="match status" value="1"/>
</dbReference>